<dbReference type="FunFam" id="3.30.479.30:FF:000010">
    <property type="entry name" value="major vault protein-like"/>
    <property type="match status" value="1"/>
</dbReference>
<dbReference type="Gene3D" id="6.20.380.10">
    <property type="match status" value="1"/>
</dbReference>
<feature type="domain" description="Major vault protein repeat" evidence="17">
    <location>
        <begin position="383"/>
        <end position="444"/>
    </location>
</feature>
<comment type="caution">
    <text evidence="19">The sequence shown here is derived from an EMBL/GenBank/DDBJ whole genome shotgun (WGS) entry which is preliminary data.</text>
</comment>
<dbReference type="Pfam" id="PF17795">
    <property type="entry name" value="Vault_3"/>
    <property type="match status" value="1"/>
</dbReference>
<dbReference type="Gene3D" id="2.30.30.620">
    <property type="match status" value="1"/>
</dbReference>
<comment type="function">
    <text evidence="11">Required for normal vault structure. Vaults are multi-subunit structures that may act as scaffolds for proteins involved in signal transduction. Vaults may also play a role in nucleo-cytoplasmic transport. Down-regulates IFNG-mediated STAT1 signaling and subsequent activation of JAK. Down-regulates SRC activity and signaling through MAP kinases.</text>
</comment>
<feature type="repeat" description="MVP" evidence="12">
    <location>
        <begin position="254"/>
        <end position="309"/>
    </location>
</feature>
<evidence type="ECO:0000256" key="7">
    <source>
        <dbReference type="ARBA" id="ARBA00022737"/>
    </source>
</evidence>
<dbReference type="InterPro" id="IPR041134">
    <property type="entry name" value="Vault_2"/>
</dbReference>
<dbReference type="FunFam" id="2.30.30.570:FF:000002">
    <property type="entry name" value="Major vault protein-alpha"/>
    <property type="match status" value="1"/>
</dbReference>
<dbReference type="InterPro" id="IPR021870">
    <property type="entry name" value="MVP_shoulder"/>
</dbReference>
<dbReference type="FunFam" id="2.30.30.560:FF:000002">
    <property type="entry name" value="Major vault protein-alpha"/>
    <property type="match status" value="1"/>
</dbReference>
<dbReference type="InterPro" id="IPR043023">
    <property type="entry name" value="MVP_rep_sf"/>
</dbReference>
<feature type="domain" description="Major vault protein repeat" evidence="14">
    <location>
        <begin position="250"/>
        <end position="294"/>
    </location>
</feature>
<dbReference type="InterPro" id="IPR002499">
    <property type="entry name" value="Vault_N"/>
</dbReference>
<dbReference type="InterPro" id="IPR041139">
    <property type="entry name" value="MVP_rep_dom"/>
</dbReference>
<keyword evidence="9" id="KW-0539">Nucleus</keyword>
<dbReference type="InterPro" id="IPR039059">
    <property type="entry name" value="MVP"/>
</dbReference>
<dbReference type="FunFam" id="2.30.30.550:FF:000001">
    <property type="entry name" value="major vault protein-like"/>
    <property type="match status" value="1"/>
</dbReference>
<evidence type="ECO:0000259" key="17">
    <source>
        <dbReference type="Pfam" id="PF17795"/>
    </source>
</evidence>
<dbReference type="Pfam" id="PF01505">
    <property type="entry name" value="Vault"/>
    <property type="match status" value="2"/>
</dbReference>
<dbReference type="GO" id="GO:0005634">
    <property type="term" value="C:nucleus"/>
    <property type="evidence" value="ECO:0007669"/>
    <property type="project" value="UniProtKB-SubCell"/>
</dbReference>
<comment type="subcellular location">
    <subcellularLocation>
        <location evidence="2 12">Cytoplasm</location>
    </subcellularLocation>
    <subcellularLocation>
        <location evidence="1">Nucleus</location>
    </subcellularLocation>
</comment>
<evidence type="ECO:0000256" key="4">
    <source>
        <dbReference type="ARBA" id="ARBA00022490"/>
    </source>
</evidence>
<keyword evidence="8" id="KW-0832">Ubl conjugation</keyword>
<dbReference type="GO" id="GO:1990904">
    <property type="term" value="C:ribonucleoprotein complex"/>
    <property type="evidence" value="ECO:0007669"/>
    <property type="project" value="UniProtKB-UniRule"/>
</dbReference>
<dbReference type="Gene3D" id="2.30.30.560">
    <property type="match status" value="2"/>
</dbReference>
<reference evidence="19 20" key="1">
    <citation type="journal article" date="2019" name="PLoS ONE">
        <title>Genomic analyses reveal an absence of contemporary introgressive admixture between fin whales and blue whales, despite known hybrids.</title>
        <authorList>
            <person name="Westbury M.V."/>
            <person name="Petersen B."/>
            <person name="Lorenzen E.D."/>
        </authorList>
    </citation>
    <scope>NUCLEOTIDE SEQUENCE [LARGE SCALE GENOMIC DNA]</scope>
    <source>
        <strain evidence="19">FinWhale-01</strain>
    </source>
</reference>
<keyword evidence="4 12" id="KW-0963">Cytoplasm</keyword>
<dbReference type="PROSITE" id="PS51224">
    <property type="entry name" value="MVP"/>
    <property type="match status" value="5"/>
</dbReference>
<accession>A0A643C495</accession>
<keyword evidence="6" id="KW-0597">Phosphoprotein</keyword>
<feature type="repeat" description="MVP" evidence="12">
    <location>
        <begin position="117"/>
        <end position="178"/>
    </location>
</feature>
<evidence type="ECO:0000256" key="13">
    <source>
        <dbReference type="SAM" id="MobiDB-lite"/>
    </source>
</evidence>
<evidence type="ECO:0000259" key="16">
    <source>
        <dbReference type="Pfam" id="PF17794"/>
    </source>
</evidence>
<evidence type="ECO:0000313" key="20">
    <source>
        <dbReference type="Proteomes" id="UP000437017"/>
    </source>
</evidence>
<sequence>MATEESIIRIPPYHYIHVLDQNSNVSRVEVGPKTYIRQDNERVLFAPKHMVTIPPRHYCTVTNPVARDAQNAVLFDVTGQVRLRHADLEIRLAQDPFPLYPGEVLEKDITPLQVVLPNTALHLKALLDFEDKNGDKVVAGDEWLFEGPGEEWLVRSVGAYLPAVFEEVLDVVDAVILTEKDTEAHVPDVYEEVMGVVSITTLDPHNYCVILDPVGPDGKNQLGQKRVVKGEKSFFLQPGEKLEQGIQNVYVLSEQQGLLLRALRPLEEGEGEEKVSHQAGDRWLIRGPLEYVPPAKVEVVEERQAIPLDENEGIYVQDVKTGRVRAVIGSTYMLTQDEVLWEKELPPGVEELLNKGQDPLADRGEKETSKTPRPSAPRNKTHVVSYRVPHNAAVQVYDYREKRARVVFGPELVSLGPEEQFTVLSLSAGRPKRPHARRVLCLLLGPDFFTDIITIETADHARLQLQLAYNWHFELSDRKDPQETAKLFSVPDFVGDACKAIASRVRGAVASVTFDDFHKNSARIIRTAVFGFETPETKGPDSMALPQPRDQAVFPQNGLVVSSVDVQSVEPVDQRTRDALQRSVQLAIEITTNSQEAAANTAEAELQRVKKVRELELVYARAQLELEVSKAQQLAEVEVKKFKQMTEALGPSTIRDLAVAGPEMQVKLLQSLGLKSTLITDGSAPINLFNTALGLLGLGSEAQPLAKKAASGPSAQEGLLLPSTAGPLTLGSNQVMP</sequence>
<feature type="domain" description="Major vault protein repeat" evidence="16">
    <location>
        <begin position="199"/>
        <end position="246"/>
    </location>
</feature>
<dbReference type="Pfam" id="PF17796">
    <property type="entry name" value="Vault_4"/>
    <property type="match status" value="1"/>
</dbReference>
<dbReference type="Proteomes" id="UP000437017">
    <property type="component" value="Unassembled WGS sequence"/>
</dbReference>
<dbReference type="Gene3D" id="3.30.479.30">
    <property type="entry name" value="Band 7 domain"/>
    <property type="match status" value="1"/>
</dbReference>
<name>A0A643C495_BALPH</name>
<feature type="domain" description="Major vault protein shoulder" evidence="15">
    <location>
        <begin position="445"/>
        <end position="573"/>
    </location>
</feature>
<proteinExistence type="predicted"/>
<evidence type="ECO:0000256" key="3">
    <source>
        <dbReference type="ARBA" id="ARBA00018296"/>
    </source>
</evidence>
<feature type="domain" description="Major vault protein repeat" evidence="14">
    <location>
        <begin position="113"/>
        <end position="150"/>
    </location>
</feature>
<evidence type="ECO:0000256" key="10">
    <source>
        <dbReference type="ARBA" id="ARBA00023274"/>
    </source>
</evidence>
<evidence type="ECO:0000256" key="11">
    <source>
        <dbReference type="ARBA" id="ARBA00025300"/>
    </source>
</evidence>
<feature type="domain" description="Major vault protein repeat" evidence="16">
    <location>
        <begin position="50"/>
        <end position="109"/>
    </location>
</feature>
<dbReference type="FunFam" id="2.30.30.620:FF:000001">
    <property type="entry name" value="major vault protein-like"/>
    <property type="match status" value="1"/>
</dbReference>
<gene>
    <name evidence="19" type="ORF">E2I00_008105</name>
</gene>
<evidence type="ECO:0000259" key="14">
    <source>
        <dbReference type="Pfam" id="PF01505"/>
    </source>
</evidence>
<dbReference type="AlphaFoldDB" id="A0A643C495"/>
<dbReference type="PANTHER" id="PTHR14165:SF3">
    <property type="entry name" value="MAJOR VAULT PROTEIN"/>
    <property type="match status" value="1"/>
</dbReference>
<evidence type="ECO:0000259" key="15">
    <source>
        <dbReference type="Pfam" id="PF11978"/>
    </source>
</evidence>
<dbReference type="FunFam" id="2.30.30.560:FF:000001">
    <property type="entry name" value="major vault protein-like"/>
    <property type="match status" value="1"/>
</dbReference>
<evidence type="ECO:0000256" key="9">
    <source>
        <dbReference type="ARBA" id="ARBA00023242"/>
    </source>
</evidence>
<dbReference type="Gene3D" id="2.30.30.570">
    <property type="match status" value="2"/>
</dbReference>
<evidence type="ECO:0000256" key="2">
    <source>
        <dbReference type="ARBA" id="ARBA00004496"/>
    </source>
</evidence>
<dbReference type="PANTHER" id="PTHR14165">
    <property type="entry name" value="MAJOR VAULT PROTEIN"/>
    <property type="match status" value="1"/>
</dbReference>
<dbReference type="OrthoDB" id="6125719at2759"/>
<feature type="domain" description="Major vault protein repeat" evidence="18">
    <location>
        <begin position="305"/>
        <end position="363"/>
    </location>
</feature>
<organism evidence="19 20">
    <name type="scientific">Balaenoptera physalus</name>
    <name type="common">Fin whale</name>
    <name type="synonym">Balaena physalus</name>
    <dbReference type="NCBI Taxonomy" id="9770"/>
    <lineage>
        <taxon>Eukaryota</taxon>
        <taxon>Metazoa</taxon>
        <taxon>Chordata</taxon>
        <taxon>Craniata</taxon>
        <taxon>Vertebrata</taxon>
        <taxon>Euteleostomi</taxon>
        <taxon>Mammalia</taxon>
        <taxon>Eutheria</taxon>
        <taxon>Laurasiatheria</taxon>
        <taxon>Artiodactyla</taxon>
        <taxon>Whippomorpha</taxon>
        <taxon>Cetacea</taxon>
        <taxon>Mysticeti</taxon>
        <taxon>Balaenopteridae</taxon>
        <taxon>Balaenoptera</taxon>
    </lineage>
</organism>
<feature type="region of interest" description="Disordered" evidence="13">
    <location>
        <begin position="351"/>
        <end position="380"/>
    </location>
</feature>
<evidence type="ECO:0000256" key="1">
    <source>
        <dbReference type="ARBA" id="ARBA00004123"/>
    </source>
</evidence>
<keyword evidence="5" id="KW-1017">Isopeptide bond</keyword>
<dbReference type="Pfam" id="PF17794">
    <property type="entry name" value="Vault_2"/>
    <property type="match status" value="2"/>
</dbReference>
<dbReference type="InterPro" id="IPR043179">
    <property type="entry name" value="Vault_2_sf"/>
</dbReference>
<feature type="repeat" description="MVP" evidence="12">
    <location>
        <begin position="56"/>
        <end position="116"/>
    </location>
</feature>
<keyword evidence="20" id="KW-1185">Reference proteome</keyword>
<keyword evidence="10 12" id="KW-0687">Ribonucleoprotein</keyword>
<evidence type="ECO:0000256" key="6">
    <source>
        <dbReference type="ARBA" id="ARBA00022553"/>
    </source>
</evidence>
<dbReference type="InterPro" id="IPR041136">
    <property type="entry name" value="Vault_4"/>
</dbReference>
<evidence type="ECO:0000256" key="5">
    <source>
        <dbReference type="ARBA" id="ARBA00022499"/>
    </source>
</evidence>
<dbReference type="FunFam" id="2.30.30.570:FF:000001">
    <property type="entry name" value="major vault protein-like"/>
    <property type="match status" value="1"/>
</dbReference>
<feature type="repeat" description="MVP" evidence="12">
    <location>
        <begin position="310"/>
        <end position="363"/>
    </location>
</feature>
<dbReference type="EMBL" id="SGJD01002656">
    <property type="protein sequence ID" value="KAB0394870.1"/>
    <property type="molecule type" value="Genomic_DNA"/>
</dbReference>
<dbReference type="GO" id="GO:0005737">
    <property type="term" value="C:cytoplasm"/>
    <property type="evidence" value="ECO:0007669"/>
    <property type="project" value="UniProtKB-SubCell"/>
</dbReference>
<dbReference type="InterPro" id="IPR036013">
    <property type="entry name" value="Band_7/SPFH_dom_sf"/>
</dbReference>
<feature type="repeat" description="MVP" evidence="12">
    <location>
        <begin position="205"/>
        <end position="253"/>
    </location>
</feature>
<protein>
    <recommendedName>
        <fullName evidence="3">Major vault protein</fullName>
    </recommendedName>
</protein>
<feature type="compositionally biased region" description="Basic and acidic residues" evidence="13">
    <location>
        <begin position="360"/>
        <end position="370"/>
    </location>
</feature>
<dbReference type="Pfam" id="PF11978">
    <property type="entry name" value="MVP_shoulder"/>
    <property type="match status" value="1"/>
</dbReference>
<evidence type="ECO:0000256" key="8">
    <source>
        <dbReference type="ARBA" id="ARBA00022843"/>
    </source>
</evidence>
<evidence type="ECO:0000313" key="19">
    <source>
        <dbReference type="EMBL" id="KAB0394870.1"/>
    </source>
</evidence>
<dbReference type="FunFam" id="2.30.30.550:FF:000002">
    <property type="entry name" value="Major vault protein"/>
    <property type="match status" value="1"/>
</dbReference>
<dbReference type="Gene3D" id="2.30.30.550">
    <property type="entry name" value="Major Vault Protein repeat"/>
    <property type="match status" value="3"/>
</dbReference>
<dbReference type="CDD" id="cd08825">
    <property type="entry name" value="MVP_shoulder"/>
    <property type="match status" value="1"/>
</dbReference>
<keyword evidence="7" id="KW-0677">Repeat</keyword>
<evidence type="ECO:0000256" key="12">
    <source>
        <dbReference type="PROSITE-ProRule" id="PRU00571"/>
    </source>
</evidence>
<dbReference type="InterPro" id="IPR040989">
    <property type="entry name" value="Vault_3"/>
</dbReference>
<evidence type="ECO:0000259" key="18">
    <source>
        <dbReference type="Pfam" id="PF17796"/>
    </source>
</evidence>
<dbReference type="Gene3D" id="6.10.250.720">
    <property type="match status" value="2"/>
</dbReference>